<reference evidence="10" key="2">
    <citation type="submission" date="2020-08" db="EMBL/GenBank/DDBJ databases">
        <authorList>
            <person name="Cejkova D."/>
            <person name="Kubasova T."/>
            <person name="Jahodarova E."/>
            <person name="Rychlik I."/>
        </authorList>
    </citation>
    <scope>NUCLEOTIDE SEQUENCE</scope>
    <source>
        <strain evidence="10">An423</strain>
    </source>
</reference>
<dbReference type="InterPro" id="IPR018076">
    <property type="entry name" value="T2SS_GspF_dom"/>
</dbReference>
<sequence length="337" mass="37692">MKKLSLQEKQIFAGELEMILSSGLGIEEGLQIIAQELPSQALKETVQSMIETFAQEGTFYAAVLQTQAFDPYMEQMVRMGELSGHLDEVLKELVKYYQRQNDMQRQLKEAATYPFILLVMMFLIVGIMVFKVLPIFEDVLASTGAMPSVMRFGMLFGQISFVFLFIVLLLIVIFAIALMIKKSSFHFLMSFPLTRKLYKDLSLARLTYALSLFVSSGYPIEETIGLLGEFVDHPVLKKKIEAIHQDVKEGKSFGQALLDHQVYEGTYANMLAIGIHTGKQDSVLQSLGNLYEQEVEASTSRFLNIIEPTIIALLSIIVGVILLSIMLPLLGILSALG</sequence>
<dbReference type="PRINTS" id="PR00812">
    <property type="entry name" value="BCTERIALGSPF"/>
</dbReference>
<accession>A0A7W8D2K5</accession>
<dbReference type="RefSeq" id="WP_183375147.1">
    <property type="nucleotide sequence ID" value="NZ_CALVCN010000010.1"/>
</dbReference>
<protein>
    <submittedName>
        <fullName evidence="10">Type II secretion system F family protein</fullName>
    </submittedName>
    <submittedName>
        <fullName evidence="9">Type IV pilus assembly protein PilC</fullName>
    </submittedName>
</protein>
<evidence type="ECO:0000313" key="11">
    <source>
        <dbReference type="Proteomes" id="UP000521313"/>
    </source>
</evidence>
<dbReference type="Proteomes" id="UP000775500">
    <property type="component" value="Unassembled WGS sequence"/>
</dbReference>
<dbReference type="Pfam" id="PF00482">
    <property type="entry name" value="T2SSF"/>
    <property type="match status" value="2"/>
</dbReference>
<feature type="transmembrane region" description="Helical" evidence="7">
    <location>
        <begin position="310"/>
        <end position="336"/>
    </location>
</feature>
<dbReference type="PANTHER" id="PTHR30012:SF0">
    <property type="entry name" value="TYPE II SECRETION SYSTEM PROTEIN F-RELATED"/>
    <property type="match status" value="1"/>
</dbReference>
<evidence type="ECO:0000259" key="8">
    <source>
        <dbReference type="Pfam" id="PF00482"/>
    </source>
</evidence>
<evidence type="ECO:0000256" key="1">
    <source>
        <dbReference type="ARBA" id="ARBA00004651"/>
    </source>
</evidence>
<comment type="similarity">
    <text evidence="2">Belongs to the GSP F family.</text>
</comment>
<organism evidence="9 11">
    <name type="scientific">Faecalicoccus acidiformans</name>
    <dbReference type="NCBI Taxonomy" id="915173"/>
    <lineage>
        <taxon>Bacteria</taxon>
        <taxon>Bacillati</taxon>
        <taxon>Bacillota</taxon>
        <taxon>Erysipelotrichia</taxon>
        <taxon>Erysipelotrichales</taxon>
        <taxon>Erysipelotrichaceae</taxon>
        <taxon>Faecalicoccus</taxon>
    </lineage>
</organism>
<keyword evidence="5 7" id="KW-1133">Transmembrane helix</keyword>
<keyword evidence="6 7" id="KW-0472">Membrane</keyword>
<dbReference type="Gene3D" id="1.20.81.30">
    <property type="entry name" value="Type II secretion system (T2SS), domain F"/>
    <property type="match status" value="2"/>
</dbReference>
<proteinExistence type="inferred from homology"/>
<dbReference type="EMBL" id="JACJLU010000003">
    <property type="protein sequence ID" value="MBM6831304.1"/>
    <property type="molecule type" value="Genomic_DNA"/>
</dbReference>
<comment type="caution">
    <text evidence="9">The sequence shown here is derived from an EMBL/GenBank/DDBJ whole genome shotgun (WGS) entry which is preliminary data.</text>
</comment>
<keyword evidence="3" id="KW-1003">Cell membrane</keyword>
<dbReference type="InterPro" id="IPR003004">
    <property type="entry name" value="GspF/PilC"/>
</dbReference>
<evidence type="ECO:0000256" key="4">
    <source>
        <dbReference type="ARBA" id="ARBA00022692"/>
    </source>
</evidence>
<evidence type="ECO:0000256" key="6">
    <source>
        <dbReference type="ARBA" id="ARBA00023136"/>
    </source>
</evidence>
<keyword evidence="12" id="KW-1185">Reference proteome</keyword>
<evidence type="ECO:0000256" key="5">
    <source>
        <dbReference type="ARBA" id="ARBA00022989"/>
    </source>
</evidence>
<evidence type="ECO:0000256" key="7">
    <source>
        <dbReference type="SAM" id="Phobius"/>
    </source>
</evidence>
<reference evidence="10 12" key="3">
    <citation type="journal article" date="2021" name="Sci. Rep.">
        <title>The distribution of antibiotic resistance genes in chicken gut microbiota commensals.</title>
        <authorList>
            <person name="Juricova H."/>
            <person name="Matiasovicova J."/>
            <person name="Kubasova T."/>
            <person name="Cejkova D."/>
            <person name="Rychlik I."/>
        </authorList>
    </citation>
    <scope>NUCLEOTIDE SEQUENCE [LARGE SCALE GENOMIC DNA]</scope>
    <source>
        <strain evidence="10 12">An423</strain>
    </source>
</reference>
<dbReference type="AlphaFoldDB" id="A0A7W8D2K5"/>
<comment type="subcellular location">
    <subcellularLocation>
        <location evidence="1">Cell membrane</location>
        <topology evidence="1">Multi-pass membrane protein</topology>
    </subcellularLocation>
</comment>
<keyword evidence="4 7" id="KW-0812">Transmembrane</keyword>
<dbReference type="EMBL" id="JACHHD010000007">
    <property type="protein sequence ID" value="MBB5184819.1"/>
    <property type="molecule type" value="Genomic_DNA"/>
</dbReference>
<evidence type="ECO:0000256" key="2">
    <source>
        <dbReference type="ARBA" id="ARBA00005745"/>
    </source>
</evidence>
<evidence type="ECO:0000313" key="9">
    <source>
        <dbReference type="EMBL" id="MBB5184819.1"/>
    </source>
</evidence>
<gene>
    <name evidence="10" type="ORF">H5982_04170</name>
    <name evidence="9" type="ORF">HNQ43_000865</name>
</gene>
<evidence type="ECO:0000313" key="10">
    <source>
        <dbReference type="EMBL" id="MBM6831304.1"/>
    </source>
</evidence>
<dbReference type="PANTHER" id="PTHR30012">
    <property type="entry name" value="GENERAL SECRETION PATHWAY PROTEIN"/>
    <property type="match status" value="1"/>
</dbReference>
<feature type="domain" description="Type II secretion system protein GspF" evidence="8">
    <location>
        <begin position="209"/>
        <end position="328"/>
    </location>
</feature>
<evidence type="ECO:0000256" key="3">
    <source>
        <dbReference type="ARBA" id="ARBA00022475"/>
    </source>
</evidence>
<feature type="transmembrane region" description="Helical" evidence="7">
    <location>
        <begin position="156"/>
        <end position="180"/>
    </location>
</feature>
<dbReference type="GO" id="GO:0005886">
    <property type="term" value="C:plasma membrane"/>
    <property type="evidence" value="ECO:0007669"/>
    <property type="project" value="UniProtKB-SubCell"/>
</dbReference>
<dbReference type="Proteomes" id="UP000521313">
    <property type="component" value="Unassembled WGS sequence"/>
</dbReference>
<name>A0A7W8D2K5_9FIRM</name>
<reference evidence="9 11" key="1">
    <citation type="submission" date="2020-08" db="EMBL/GenBank/DDBJ databases">
        <title>Genomic Encyclopedia of Type Strains, Phase IV (KMG-IV): sequencing the most valuable type-strain genomes for metagenomic binning, comparative biology and taxonomic classification.</title>
        <authorList>
            <person name="Goeker M."/>
        </authorList>
    </citation>
    <scope>NUCLEOTIDE SEQUENCE [LARGE SCALE GENOMIC DNA]</scope>
    <source>
        <strain evidence="9 11">DSM 26963</strain>
    </source>
</reference>
<dbReference type="InterPro" id="IPR042094">
    <property type="entry name" value="T2SS_GspF_sf"/>
</dbReference>
<feature type="domain" description="Type II secretion system protein GspF" evidence="8">
    <location>
        <begin position="15"/>
        <end position="134"/>
    </location>
</feature>
<evidence type="ECO:0000313" key="12">
    <source>
        <dbReference type="Proteomes" id="UP000775500"/>
    </source>
</evidence>
<feature type="transmembrane region" description="Helical" evidence="7">
    <location>
        <begin position="113"/>
        <end position="136"/>
    </location>
</feature>